<name>A0ABN7UDD1_GIGMA</name>
<dbReference type="Proteomes" id="UP000789901">
    <property type="component" value="Unassembled WGS sequence"/>
</dbReference>
<gene>
    <name evidence="1" type="ORF">GMARGA_LOCUS5379</name>
</gene>
<dbReference type="EMBL" id="CAJVQB010002280">
    <property type="protein sequence ID" value="CAG8568790.1"/>
    <property type="molecule type" value="Genomic_DNA"/>
</dbReference>
<organism evidence="1 2">
    <name type="scientific">Gigaspora margarita</name>
    <dbReference type="NCBI Taxonomy" id="4874"/>
    <lineage>
        <taxon>Eukaryota</taxon>
        <taxon>Fungi</taxon>
        <taxon>Fungi incertae sedis</taxon>
        <taxon>Mucoromycota</taxon>
        <taxon>Glomeromycotina</taxon>
        <taxon>Glomeromycetes</taxon>
        <taxon>Diversisporales</taxon>
        <taxon>Gigasporaceae</taxon>
        <taxon>Gigaspora</taxon>
    </lineage>
</organism>
<keyword evidence="2" id="KW-1185">Reference proteome</keyword>
<feature type="non-terminal residue" evidence="1">
    <location>
        <position position="124"/>
    </location>
</feature>
<sequence length="124" mass="14776">MLTTNSSSRNNFINTDLYEMSNLSLNKFSSLENEMKKSSIESIQWYELVNMEIIDQGNFGLIKKVFIFIRKILFRPRRLLEVRAYWTKSKSYVVCKTMTNMKGIQDKQYDAFIRELRIQKQLNA</sequence>
<proteinExistence type="predicted"/>
<protein>
    <submittedName>
        <fullName evidence="1">40731_t:CDS:1</fullName>
    </submittedName>
</protein>
<comment type="caution">
    <text evidence="1">The sequence shown here is derived from an EMBL/GenBank/DDBJ whole genome shotgun (WGS) entry which is preliminary data.</text>
</comment>
<accession>A0ABN7UDD1</accession>
<evidence type="ECO:0000313" key="1">
    <source>
        <dbReference type="EMBL" id="CAG8568790.1"/>
    </source>
</evidence>
<reference evidence="1 2" key="1">
    <citation type="submission" date="2021-06" db="EMBL/GenBank/DDBJ databases">
        <authorList>
            <person name="Kallberg Y."/>
            <person name="Tangrot J."/>
            <person name="Rosling A."/>
        </authorList>
    </citation>
    <scope>NUCLEOTIDE SEQUENCE [LARGE SCALE GENOMIC DNA]</scope>
    <source>
        <strain evidence="1 2">120-4 pot B 10/14</strain>
    </source>
</reference>
<evidence type="ECO:0000313" key="2">
    <source>
        <dbReference type="Proteomes" id="UP000789901"/>
    </source>
</evidence>